<keyword evidence="2" id="KW-0812">Transmembrane</keyword>
<dbReference type="Proteomes" id="UP001147700">
    <property type="component" value="Unassembled WGS sequence"/>
</dbReference>
<gene>
    <name evidence="4" type="ORF">OJ962_26280</name>
</gene>
<protein>
    <submittedName>
        <fullName evidence="4">DUF4328 domain-containing protein</fullName>
    </submittedName>
</protein>
<feature type="domain" description="DUF4328" evidence="3">
    <location>
        <begin position="77"/>
        <end position="229"/>
    </location>
</feature>
<feature type="region of interest" description="Disordered" evidence="1">
    <location>
        <begin position="1"/>
        <end position="28"/>
    </location>
</feature>
<evidence type="ECO:0000256" key="1">
    <source>
        <dbReference type="SAM" id="MobiDB-lite"/>
    </source>
</evidence>
<dbReference type="InterPro" id="IPR025565">
    <property type="entry name" value="DUF4328"/>
</dbReference>
<feature type="transmembrane region" description="Helical" evidence="2">
    <location>
        <begin position="47"/>
        <end position="71"/>
    </location>
</feature>
<evidence type="ECO:0000313" key="4">
    <source>
        <dbReference type="EMBL" id="MDA0141032.1"/>
    </source>
</evidence>
<keyword evidence="2" id="KW-1133">Transmembrane helix</keyword>
<evidence type="ECO:0000259" key="3">
    <source>
        <dbReference type="Pfam" id="PF14219"/>
    </source>
</evidence>
<keyword evidence="2" id="KW-0472">Membrane</keyword>
<proteinExistence type="predicted"/>
<feature type="transmembrane region" description="Helical" evidence="2">
    <location>
        <begin position="168"/>
        <end position="187"/>
    </location>
</feature>
<organism evidence="4 5">
    <name type="scientific">Solirubrobacter deserti</name>
    <dbReference type="NCBI Taxonomy" id="2282478"/>
    <lineage>
        <taxon>Bacteria</taxon>
        <taxon>Bacillati</taxon>
        <taxon>Actinomycetota</taxon>
        <taxon>Thermoleophilia</taxon>
        <taxon>Solirubrobacterales</taxon>
        <taxon>Solirubrobacteraceae</taxon>
        <taxon>Solirubrobacter</taxon>
    </lineage>
</organism>
<accession>A0ABT4RRA7</accession>
<evidence type="ECO:0000313" key="5">
    <source>
        <dbReference type="Proteomes" id="UP001147700"/>
    </source>
</evidence>
<dbReference type="RefSeq" id="WP_202952325.1">
    <property type="nucleotide sequence ID" value="NZ_JAPCID010000049.1"/>
</dbReference>
<sequence length="249" mass="26947">MTEPPRPYEQAPPPPDGPPQYAPPPQPYGPPPAYYRPLEARLLAVKVVLWLTVAVTAFAVVSDLLEIALLNRMIAGEAVSDSDADNNDMRQALVGGLQLLLLIAAAVVFIMWLFRAYQNSDAVAPGVRRYGHGWAIGGWFVPIMNLWRPKQVVNDVWRAGGPPPEPNGVVQGWWALWLFSSIIGNFAGRSGFSSDTPEDIRSGTYAYLVSDLTAIPAAILAIVMAATLTRRLNERAAQGPPGSADAPPR</sequence>
<feature type="transmembrane region" description="Helical" evidence="2">
    <location>
        <begin position="207"/>
        <end position="228"/>
    </location>
</feature>
<keyword evidence="5" id="KW-1185">Reference proteome</keyword>
<evidence type="ECO:0000256" key="2">
    <source>
        <dbReference type="SAM" id="Phobius"/>
    </source>
</evidence>
<feature type="transmembrane region" description="Helical" evidence="2">
    <location>
        <begin position="92"/>
        <end position="114"/>
    </location>
</feature>
<dbReference type="EMBL" id="JAPCID010000049">
    <property type="protein sequence ID" value="MDA0141032.1"/>
    <property type="molecule type" value="Genomic_DNA"/>
</dbReference>
<dbReference type="Pfam" id="PF14219">
    <property type="entry name" value="DUF4328"/>
    <property type="match status" value="1"/>
</dbReference>
<name>A0ABT4RRA7_9ACTN</name>
<reference evidence="4" key="1">
    <citation type="submission" date="2022-10" db="EMBL/GenBank/DDBJ databases">
        <title>The WGS of Solirubrobacter sp. CPCC 204708.</title>
        <authorList>
            <person name="Jiang Z."/>
        </authorList>
    </citation>
    <scope>NUCLEOTIDE SEQUENCE</scope>
    <source>
        <strain evidence="4">CPCC 204708</strain>
    </source>
</reference>
<comment type="caution">
    <text evidence="4">The sequence shown here is derived from an EMBL/GenBank/DDBJ whole genome shotgun (WGS) entry which is preliminary data.</text>
</comment>